<dbReference type="Proteomes" id="UP000824262">
    <property type="component" value="Unassembled WGS sequence"/>
</dbReference>
<dbReference type="Gene3D" id="3.40.50.970">
    <property type="match status" value="1"/>
</dbReference>
<dbReference type="Pfam" id="PF02780">
    <property type="entry name" value="Transketolase_C"/>
    <property type="match status" value="1"/>
</dbReference>
<dbReference type="CDD" id="cd07036">
    <property type="entry name" value="TPP_PYR_E1-PDHc-beta_like"/>
    <property type="match status" value="1"/>
</dbReference>
<dbReference type="SMART" id="SM00861">
    <property type="entry name" value="Transket_pyr"/>
    <property type="match status" value="1"/>
</dbReference>
<dbReference type="InterPro" id="IPR029061">
    <property type="entry name" value="THDP-binding"/>
</dbReference>
<dbReference type="Gene3D" id="3.40.50.920">
    <property type="match status" value="1"/>
</dbReference>
<reference evidence="5" key="1">
    <citation type="submission" date="2020-10" db="EMBL/GenBank/DDBJ databases">
        <authorList>
            <person name="Gilroy R."/>
        </authorList>
    </citation>
    <scope>NUCLEOTIDE SEQUENCE</scope>
    <source>
        <strain evidence="5">ChiBcolR7-354</strain>
    </source>
</reference>
<dbReference type="InterPro" id="IPR033248">
    <property type="entry name" value="Transketolase_C"/>
</dbReference>
<comment type="caution">
    <text evidence="5">The sequence shown here is derived from an EMBL/GenBank/DDBJ whole genome shotgun (WGS) entry which is preliminary data.</text>
</comment>
<evidence type="ECO:0000259" key="4">
    <source>
        <dbReference type="SMART" id="SM00861"/>
    </source>
</evidence>
<keyword evidence="3" id="KW-0786">Thiamine pyrophosphate</keyword>
<evidence type="ECO:0000256" key="1">
    <source>
        <dbReference type="ARBA" id="ARBA00001964"/>
    </source>
</evidence>
<proteinExistence type="predicted"/>
<sequence length="322" mass="34646">MKMMTYSEGIREGMSIRMREDPNVILFGEDVGAFGGCFGVSMGMINEFGPERVRDTPISEGAIIGCAVGAAATGLRPIAELMFCDFLTVGMDQLVNQAAKMRYMFGGKISMPMVVRLPAGAGTGAAAQHSQSLEAWLTHVPGLKVVYPSCAEDALGLMLSAIDDDNPVMYFENKTLMGVKGEVNSFDPIPLGKGKICRKGEDLSIITYGRQVYDALEAAEKLAQDGVSAEVIDLRSLYPLDKALIGETVSKTHKAIIITEEVKRGGFGGELSAIIAEEFFDYLDAPVVRIGALDTPVPFAPNLEQYYMPNAQDILAGAKKIL</sequence>
<dbReference type="InterPro" id="IPR005475">
    <property type="entry name" value="Transketolase-like_Pyr-bd"/>
</dbReference>
<dbReference type="SUPFAM" id="SSF52922">
    <property type="entry name" value="TK C-terminal domain-like"/>
    <property type="match status" value="1"/>
</dbReference>
<name>A0A9D0ZE77_9FIRM</name>
<evidence type="ECO:0000313" key="6">
    <source>
        <dbReference type="Proteomes" id="UP000824262"/>
    </source>
</evidence>
<dbReference type="FunFam" id="3.40.50.920:FF:000001">
    <property type="entry name" value="Pyruvate dehydrogenase E1 beta subunit"/>
    <property type="match status" value="1"/>
</dbReference>
<protein>
    <submittedName>
        <fullName evidence="5">Alpha-ketoacid dehydrogenase subunit beta</fullName>
    </submittedName>
</protein>
<dbReference type="PANTHER" id="PTHR43257">
    <property type="entry name" value="PYRUVATE DEHYDROGENASE E1 COMPONENT BETA SUBUNIT"/>
    <property type="match status" value="1"/>
</dbReference>
<evidence type="ECO:0000256" key="3">
    <source>
        <dbReference type="ARBA" id="ARBA00023052"/>
    </source>
</evidence>
<feature type="domain" description="Transketolase-like pyrimidine-binding" evidence="4">
    <location>
        <begin position="4"/>
        <end position="179"/>
    </location>
</feature>
<reference evidence="5" key="2">
    <citation type="journal article" date="2021" name="PeerJ">
        <title>Extensive microbial diversity within the chicken gut microbiome revealed by metagenomics and culture.</title>
        <authorList>
            <person name="Gilroy R."/>
            <person name="Ravi A."/>
            <person name="Getino M."/>
            <person name="Pursley I."/>
            <person name="Horton D.L."/>
            <person name="Alikhan N.F."/>
            <person name="Baker D."/>
            <person name="Gharbi K."/>
            <person name="Hall N."/>
            <person name="Watson M."/>
            <person name="Adriaenssens E.M."/>
            <person name="Foster-Nyarko E."/>
            <person name="Jarju S."/>
            <person name="Secka A."/>
            <person name="Antonio M."/>
            <person name="Oren A."/>
            <person name="Chaudhuri R.R."/>
            <person name="La Ragione R."/>
            <person name="Hildebrand F."/>
            <person name="Pallen M.J."/>
        </authorList>
    </citation>
    <scope>NUCLEOTIDE SEQUENCE</scope>
    <source>
        <strain evidence="5">ChiBcolR7-354</strain>
    </source>
</reference>
<dbReference type="SUPFAM" id="SSF52518">
    <property type="entry name" value="Thiamin diphosphate-binding fold (THDP-binding)"/>
    <property type="match status" value="1"/>
</dbReference>
<dbReference type="EMBL" id="DVGA01000054">
    <property type="protein sequence ID" value="HIQ78715.1"/>
    <property type="molecule type" value="Genomic_DNA"/>
</dbReference>
<evidence type="ECO:0000313" key="5">
    <source>
        <dbReference type="EMBL" id="HIQ78715.1"/>
    </source>
</evidence>
<keyword evidence="2" id="KW-0560">Oxidoreductase</keyword>
<accession>A0A9D0ZE77</accession>
<dbReference type="InterPro" id="IPR009014">
    <property type="entry name" value="Transketo_C/PFOR_II"/>
</dbReference>
<dbReference type="AlphaFoldDB" id="A0A9D0ZE77"/>
<gene>
    <name evidence="5" type="ORF">IAB77_05590</name>
</gene>
<organism evidence="5 6">
    <name type="scientific">Candidatus Scatomorpha intestinavium</name>
    <dbReference type="NCBI Taxonomy" id="2840922"/>
    <lineage>
        <taxon>Bacteria</taxon>
        <taxon>Bacillati</taxon>
        <taxon>Bacillota</taxon>
        <taxon>Clostridia</taxon>
        <taxon>Eubacteriales</taxon>
        <taxon>Candidatus Scatomorpha</taxon>
    </lineage>
</organism>
<dbReference type="NCBIfam" id="NF006667">
    <property type="entry name" value="PRK09212.1"/>
    <property type="match status" value="1"/>
</dbReference>
<dbReference type="Pfam" id="PF02779">
    <property type="entry name" value="Transket_pyr"/>
    <property type="match status" value="1"/>
</dbReference>
<evidence type="ECO:0000256" key="2">
    <source>
        <dbReference type="ARBA" id="ARBA00023002"/>
    </source>
</evidence>
<dbReference type="PANTHER" id="PTHR43257:SF2">
    <property type="entry name" value="PYRUVATE DEHYDROGENASE E1 COMPONENT SUBUNIT BETA"/>
    <property type="match status" value="1"/>
</dbReference>
<dbReference type="FunFam" id="3.40.50.970:FF:000001">
    <property type="entry name" value="Pyruvate dehydrogenase E1 beta subunit"/>
    <property type="match status" value="1"/>
</dbReference>
<dbReference type="GO" id="GO:0016491">
    <property type="term" value="F:oxidoreductase activity"/>
    <property type="evidence" value="ECO:0007669"/>
    <property type="project" value="UniProtKB-KW"/>
</dbReference>
<comment type="cofactor">
    <cofactor evidence="1">
        <name>thiamine diphosphate</name>
        <dbReference type="ChEBI" id="CHEBI:58937"/>
    </cofactor>
</comment>